<keyword evidence="2" id="KW-1185">Reference proteome</keyword>
<proteinExistence type="predicted"/>
<dbReference type="SUPFAM" id="SSF54197">
    <property type="entry name" value="HIT-like"/>
    <property type="match status" value="1"/>
</dbReference>
<name>A0ABR2YHV5_9CHLO</name>
<accession>A0ABR2YHV5</accession>
<evidence type="ECO:0000313" key="2">
    <source>
        <dbReference type="Proteomes" id="UP001491310"/>
    </source>
</evidence>
<comment type="caution">
    <text evidence="1">The sequence shown here is derived from an EMBL/GenBank/DDBJ whole genome shotgun (WGS) entry which is preliminary data.</text>
</comment>
<dbReference type="EMBL" id="JALJOT010000011">
    <property type="protein sequence ID" value="KAK9905646.1"/>
    <property type="molecule type" value="Genomic_DNA"/>
</dbReference>
<dbReference type="Proteomes" id="UP001491310">
    <property type="component" value="Unassembled WGS sequence"/>
</dbReference>
<protein>
    <submittedName>
        <fullName evidence="1">Uncharacterized protein</fullName>
    </submittedName>
</protein>
<gene>
    <name evidence="1" type="ORF">WJX75_003820</name>
</gene>
<reference evidence="1 2" key="1">
    <citation type="journal article" date="2024" name="Nat. Commun.">
        <title>Phylogenomics reveals the evolutionary origins of lichenization in chlorophyte algae.</title>
        <authorList>
            <person name="Puginier C."/>
            <person name="Libourel C."/>
            <person name="Otte J."/>
            <person name="Skaloud P."/>
            <person name="Haon M."/>
            <person name="Grisel S."/>
            <person name="Petersen M."/>
            <person name="Berrin J.G."/>
            <person name="Delaux P.M."/>
            <person name="Dal Grande F."/>
            <person name="Keller J."/>
        </authorList>
    </citation>
    <scope>NUCLEOTIDE SEQUENCE [LARGE SCALE GENOMIC DNA]</scope>
    <source>
        <strain evidence="1 2">SAG 216-7</strain>
    </source>
</reference>
<organism evidence="1 2">
    <name type="scientific">Coccomyxa subellipsoidea</name>
    <dbReference type="NCBI Taxonomy" id="248742"/>
    <lineage>
        <taxon>Eukaryota</taxon>
        <taxon>Viridiplantae</taxon>
        <taxon>Chlorophyta</taxon>
        <taxon>core chlorophytes</taxon>
        <taxon>Trebouxiophyceae</taxon>
        <taxon>Trebouxiophyceae incertae sedis</taxon>
        <taxon>Coccomyxaceae</taxon>
        <taxon>Coccomyxa</taxon>
    </lineage>
</organism>
<sequence>MPSAHLATNGPSAVHRVTEALSIKYGMDADNKQQVVSVTDRVLGTQVWYNAERGRKPQSFTEEPNLADPTDGGRTCDFCQWRTLTALDVFGRIERTHAISASNLFKYCQPFHGLVLFRHHDPLKFSLPQLSDLLQVAEEWFERASAAQPSARHPFFLWNCGPRAGASQFHGHAQVALSQIPFPGCEALTVAAERYAAALPGADYYGDLIRAHRAAGLMHEHALGDKRAWCYASLAPTKDMELVVQGASLGCPCFQLLLHTALRALIDRLGVATFNVGIFNVCCSGDRNSSAPDVGATMLAADGTGYSRPPILARIVSRGKSSSRASDYGGLEVFGKASIGNTDPYRVFAALQAQLQSL</sequence>
<dbReference type="InterPro" id="IPR036265">
    <property type="entry name" value="HIT-like_sf"/>
</dbReference>
<evidence type="ECO:0000313" key="1">
    <source>
        <dbReference type="EMBL" id="KAK9905646.1"/>
    </source>
</evidence>